<organism evidence="1 2">
    <name type="scientific">Kingdonia uniflora</name>
    <dbReference type="NCBI Taxonomy" id="39325"/>
    <lineage>
        <taxon>Eukaryota</taxon>
        <taxon>Viridiplantae</taxon>
        <taxon>Streptophyta</taxon>
        <taxon>Embryophyta</taxon>
        <taxon>Tracheophyta</taxon>
        <taxon>Spermatophyta</taxon>
        <taxon>Magnoliopsida</taxon>
        <taxon>Ranunculales</taxon>
        <taxon>Circaeasteraceae</taxon>
        <taxon>Kingdonia</taxon>
    </lineage>
</organism>
<evidence type="ECO:0000313" key="1">
    <source>
        <dbReference type="EMBL" id="KAF6145155.1"/>
    </source>
</evidence>
<dbReference type="AlphaFoldDB" id="A0A7J7LR83"/>
<reference evidence="1 2" key="1">
    <citation type="journal article" date="2020" name="IScience">
        <title>Genome Sequencing of the Endangered Kingdonia uniflora (Circaeasteraceae, Ranunculales) Reveals Potential Mechanisms of Evolutionary Specialization.</title>
        <authorList>
            <person name="Sun Y."/>
            <person name="Deng T."/>
            <person name="Zhang A."/>
            <person name="Moore M.J."/>
            <person name="Landis J.B."/>
            <person name="Lin N."/>
            <person name="Zhang H."/>
            <person name="Zhang X."/>
            <person name="Huang J."/>
            <person name="Zhang X."/>
            <person name="Sun H."/>
            <person name="Wang H."/>
        </authorList>
    </citation>
    <scope>NUCLEOTIDE SEQUENCE [LARGE SCALE GENOMIC DNA]</scope>
    <source>
        <strain evidence="1">TB1705</strain>
        <tissue evidence="1">Leaf</tissue>
    </source>
</reference>
<accession>A0A7J7LR83</accession>
<comment type="caution">
    <text evidence="1">The sequence shown here is derived from an EMBL/GenBank/DDBJ whole genome shotgun (WGS) entry which is preliminary data.</text>
</comment>
<dbReference type="EMBL" id="JACGCM010002085">
    <property type="protein sequence ID" value="KAF6145155.1"/>
    <property type="molecule type" value="Genomic_DNA"/>
</dbReference>
<keyword evidence="2" id="KW-1185">Reference proteome</keyword>
<sequence>MGTQEEYCVSNGGDIHHKINALSTTINRQTGSGFRVNPHSTLAIPRETSTQGNYQLSDGGAMHMGTDDGSRSINAQTFSARVAQKTSTKVNYHVSNGNSMHQGISDVSRIINGQTGSRVHTNLYIKLVIPRETNTQADDGGVMHLVVDNVFRTIDEITGSGVHTNPFSKFANPSTQADDSISNGGVAQLDTNDAYRAVNAKIGIESDSQTSATPQLAREIFTD</sequence>
<dbReference type="Proteomes" id="UP000541444">
    <property type="component" value="Unassembled WGS sequence"/>
</dbReference>
<gene>
    <name evidence="1" type="ORF">GIB67_020346</name>
</gene>
<protein>
    <submittedName>
        <fullName evidence="1">Uncharacterized protein</fullName>
    </submittedName>
</protein>
<evidence type="ECO:0000313" key="2">
    <source>
        <dbReference type="Proteomes" id="UP000541444"/>
    </source>
</evidence>
<proteinExistence type="predicted"/>
<name>A0A7J7LR83_9MAGN</name>